<dbReference type="RefSeq" id="WP_117156998.1">
    <property type="nucleotide sequence ID" value="NZ_BMLG01000014.1"/>
</dbReference>
<name>A0A917TT47_9BACI</name>
<evidence type="ECO:0000313" key="16">
    <source>
        <dbReference type="Proteomes" id="UP000618460"/>
    </source>
</evidence>
<dbReference type="GO" id="GO:0046656">
    <property type="term" value="P:folic acid biosynthetic process"/>
    <property type="evidence" value="ECO:0007669"/>
    <property type="project" value="UniProtKB-KW"/>
</dbReference>
<keyword evidence="16" id="KW-1185">Reference proteome</keyword>
<evidence type="ECO:0000256" key="12">
    <source>
        <dbReference type="ARBA" id="ARBA00053449"/>
    </source>
</evidence>
<dbReference type="Pfam" id="PF00809">
    <property type="entry name" value="Pterin_bind"/>
    <property type="match status" value="1"/>
</dbReference>
<dbReference type="InterPro" id="IPR006390">
    <property type="entry name" value="DHP_synth_dom"/>
</dbReference>
<comment type="function">
    <text evidence="12 13">Catalyzes the condensation of para-aminobenzoate (pABA) with 6-hydroxymethyl-7,8-dihydropterin diphosphate (DHPt-PP) to form 7,8-dihydropteroate (H2Pte), the immediate precursor of folate derivatives.</text>
</comment>
<evidence type="ECO:0000256" key="11">
    <source>
        <dbReference type="ARBA" id="ARBA00030193"/>
    </source>
</evidence>
<dbReference type="GO" id="GO:0004156">
    <property type="term" value="F:dihydropteroate synthase activity"/>
    <property type="evidence" value="ECO:0007669"/>
    <property type="project" value="UniProtKB-EC"/>
</dbReference>
<evidence type="ECO:0000256" key="8">
    <source>
        <dbReference type="ARBA" id="ARBA00022723"/>
    </source>
</evidence>
<dbReference type="InterPro" id="IPR045031">
    <property type="entry name" value="DHP_synth-like"/>
</dbReference>
<feature type="domain" description="Pterin-binding" evidence="14">
    <location>
        <begin position="18"/>
        <end position="267"/>
    </location>
</feature>
<dbReference type="SUPFAM" id="SSF51717">
    <property type="entry name" value="Dihydropteroate synthetase-like"/>
    <property type="match status" value="1"/>
</dbReference>
<reference evidence="15" key="1">
    <citation type="journal article" date="2014" name="Int. J. Syst. Evol. Microbiol.">
        <title>Complete genome sequence of Corynebacterium casei LMG S-19264T (=DSM 44701T), isolated from a smear-ripened cheese.</title>
        <authorList>
            <consortium name="US DOE Joint Genome Institute (JGI-PGF)"/>
            <person name="Walter F."/>
            <person name="Albersmeier A."/>
            <person name="Kalinowski J."/>
            <person name="Ruckert C."/>
        </authorList>
    </citation>
    <scope>NUCLEOTIDE SEQUENCE</scope>
    <source>
        <strain evidence="15">CGMCC 1.6333</strain>
    </source>
</reference>
<dbReference type="GO" id="GO:0046872">
    <property type="term" value="F:metal ion binding"/>
    <property type="evidence" value="ECO:0007669"/>
    <property type="project" value="UniProtKB-KW"/>
</dbReference>
<dbReference type="PROSITE" id="PS50972">
    <property type="entry name" value="PTERIN_BINDING"/>
    <property type="match status" value="1"/>
</dbReference>
<dbReference type="PANTHER" id="PTHR20941">
    <property type="entry name" value="FOLATE SYNTHESIS PROTEINS"/>
    <property type="match status" value="1"/>
</dbReference>
<dbReference type="EC" id="2.5.1.15" evidence="5 13"/>
<accession>A0A917TT47</accession>
<evidence type="ECO:0000256" key="7">
    <source>
        <dbReference type="ARBA" id="ARBA00022679"/>
    </source>
</evidence>
<evidence type="ECO:0000256" key="10">
    <source>
        <dbReference type="ARBA" id="ARBA00022909"/>
    </source>
</evidence>
<evidence type="ECO:0000313" key="15">
    <source>
        <dbReference type="EMBL" id="GGM36390.1"/>
    </source>
</evidence>
<keyword evidence="10 13" id="KW-0289">Folate biosynthesis</keyword>
<dbReference type="NCBIfam" id="TIGR01496">
    <property type="entry name" value="DHPS"/>
    <property type="match status" value="1"/>
</dbReference>
<comment type="similarity">
    <text evidence="4 13">Belongs to the DHPS family.</text>
</comment>
<comment type="pathway">
    <text evidence="3 13">Cofactor biosynthesis; tetrahydrofolate biosynthesis; 7,8-dihydrofolate from 2-amino-4-hydroxy-6-hydroxymethyl-7,8-dihydropteridine diphosphate and 4-aminobenzoate: step 1/2.</text>
</comment>
<evidence type="ECO:0000256" key="6">
    <source>
        <dbReference type="ARBA" id="ARBA00016919"/>
    </source>
</evidence>
<protein>
    <recommendedName>
        <fullName evidence="6 13">Dihydropteroate synthase</fullName>
        <shortName evidence="13">DHPS</shortName>
        <ecNumber evidence="5 13">2.5.1.15</ecNumber>
    </recommendedName>
    <alternativeName>
        <fullName evidence="11 13">Dihydropteroate pyrophosphorylase</fullName>
    </alternativeName>
</protein>
<evidence type="ECO:0000256" key="2">
    <source>
        <dbReference type="ARBA" id="ARBA00001946"/>
    </source>
</evidence>
<comment type="caution">
    <text evidence="15">The sequence shown here is derived from an EMBL/GenBank/DDBJ whole genome shotgun (WGS) entry which is preliminary data.</text>
</comment>
<evidence type="ECO:0000256" key="9">
    <source>
        <dbReference type="ARBA" id="ARBA00022842"/>
    </source>
</evidence>
<dbReference type="PROSITE" id="PS00792">
    <property type="entry name" value="DHPS_1"/>
    <property type="match status" value="1"/>
</dbReference>
<comment type="cofactor">
    <cofactor evidence="2 13">
        <name>Mg(2+)</name>
        <dbReference type="ChEBI" id="CHEBI:18420"/>
    </cofactor>
</comment>
<keyword evidence="9 13" id="KW-0460">Magnesium</keyword>
<dbReference type="InterPro" id="IPR011005">
    <property type="entry name" value="Dihydropteroate_synth-like_sf"/>
</dbReference>
<dbReference type="InterPro" id="IPR000489">
    <property type="entry name" value="Pterin-binding_dom"/>
</dbReference>
<evidence type="ECO:0000256" key="1">
    <source>
        <dbReference type="ARBA" id="ARBA00000012"/>
    </source>
</evidence>
<dbReference type="GO" id="GO:0046654">
    <property type="term" value="P:tetrahydrofolate biosynthetic process"/>
    <property type="evidence" value="ECO:0007669"/>
    <property type="project" value="TreeGrafter"/>
</dbReference>
<reference evidence="15" key="2">
    <citation type="submission" date="2020-09" db="EMBL/GenBank/DDBJ databases">
        <authorList>
            <person name="Sun Q."/>
            <person name="Zhou Y."/>
        </authorList>
    </citation>
    <scope>NUCLEOTIDE SEQUENCE</scope>
    <source>
        <strain evidence="15">CGMCC 1.6333</strain>
    </source>
</reference>
<dbReference type="Proteomes" id="UP000618460">
    <property type="component" value="Unassembled WGS sequence"/>
</dbReference>
<dbReference type="PANTHER" id="PTHR20941:SF1">
    <property type="entry name" value="FOLIC ACID SYNTHESIS PROTEIN FOL1"/>
    <property type="match status" value="1"/>
</dbReference>
<dbReference type="CDD" id="cd00739">
    <property type="entry name" value="DHPS"/>
    <property type="match status" value="1"/>
</dbReference>
<evidence type="ECO:0000256" key="13">
    <source>
        <dbReference type="RuleBase" id="RU361205"/>
    </source>
</evidence>
<gene>
    <name evidence="15" type="primary">sul</name>
    <name evidence="15" type="ORF">GCM10011351_23120</name>
</gene>
<comment type="catalytic activity">
    <reaction evidence="1">
        <text>(7,8-dihydropterin-6-yl)methyl diphosphate + 4-aminobenzoate = 7,8-dihydropteroate + diphosphate</text>
        <dbReference type="Rhea" id="RHEA:19949"/>
        <dbReference type="ChEBI" id="CHEBI:17836"/>
        <dbReference type="ChEBI" id="CHEBI:17839"/>
        <dbReference type="ChEBI" id="CHEBI:33019"/>
        <dbReference type="ChEBI" id="CHEBI:72950"/>
        <dbReference type="EC" id="2.5.1.15"/>
    </reaction>
</comment>
<keyword evidence="7 13" id="KW-0808">Transferase</keyword>
<dbReference type="GO" id="GO:0005829">
    <property type="term" value="C:cytosol"/>
    <property type="evidence" value="ECO:0007669"/>
    <property type="project" value="TreeGrafter"/>
</dbReference>
<proteinExistence type="inferred from homology"/>
<evidence type="ECO:0000256" key="4">
    <source>
        <dbReference type="ARBA" id="ARBA00009503"/>
    </source>
</evidence>
<dbReference type="PROSITE" id="PS00793">
    <property type="entry name" value="DHPS_2"/>
    <property type="match status" value="1"/>
</dbReference>
<dbReference type="FunFam" id="3.20.20.20:FF:000006">
    <property type="entry name" value="Dihydropteroate synthase"/>
    <property type="match status" value="1"/>
</dbReference>
<keyword evidence="8 13" id="KW-0479">Metal-binding</keyword>
<dbReference type="OrthoDB" id="9811744at2"/>
<dbReference type="EMBL" id="BMLG01000014">
    <property type="protein sequence ID" value="GGM36390.1"/>
    <property type="molecule type" value="Genomic_DNA"/>
</dbReference>
<organism evidence="15 16">
    <name type="scientific">Paraliobacillus quinghaiensis</name>
    <dbReference type="NCBI Taxonomy" id="470815"/>
    <lineage>
        <taxon>Bacteria</taxon>
        <taxon>Bacillati</taxon>
        <taxon>Bacillota</taxon>
        <taxon>Bacilli</taxon>
        <taxon>Bacillales</taxon>
        <taxon>Bacillaceae</taxon>
        <taxon>Paraliobacillus</taxon>
    </lineage>
</organism>
<evidence type="ECO:0000256" key="3">
    <source>
        <dbReference type="ARBA" id="ARBA00004763"/>
    </source>
</evidence>
<evidence type="ECO:0000256" key="5">
    <source>
        <dbReference type="ARBA" id="ARBA00012458"/>
    </source>
</evidence>
<dbReference type="AlphaFoldDB" id="A0A917TT47"/>
<dbReference type="Gene3D" id="3.20.20.20">
    <property type="entry name" value="Dihydropteroate synthase-like"/>
    <property type="match status" value="1"/>
</dbReference>
<evidence type="ECO:0000259" key="14">
    <source>
        <dbReference type="PROSITE" id="PS50972"/>
    </source>
</evidence>
<sequence length="278" mass="29940">MNRVILTKQGSINLAQKTAIMGILNVTPDSFSDGGKFNLMESAVKQAIQMEQAGADIIDIGGESTRPGYTPVSTEEEIARVVPIIRKVRQAVSIPISIDTFKAETAKQAIEAGADIINDVWGAKREPEIAQVAATFNVPIILTHNRKNVSYISLLEDVKADLQESIDIAVEKGVRPEKIILDPGIGFAKSADQNLELIRVLDQLLSLGYPLLLGASRKSVIGKVLNLPINQRDEATAATTCFGITKGVDIVRVHNVEMNVRSAKMMDVLIGKGGSIDG</sequence>